<dbReference type="EMBL" id="REGN01003217">
    <property type="protein sequence ID" value="RNA23784.1"/>
    <property type="molecule type" value="Genomic_DNA"/>
</dbReference>
<dbReference type="Proteomes" id="UP000276133">
    <property type="component" value="Unassembled WGS sequence"/>
</dbReference>
<reference evidence="1 2" key="1">
    <citation type="journal article" date="2018" name="Sci. Rep.">
        <title>Genomic signatures of local adaptation to the degree of environmental predictability in rotifers.</title>
        <authorList>
            <person name="Franch-Gras L."/>
            <person name="Hahn C."/>
            <person name="Garcia-Roger E.M."/>
            <person name="Carmona M.J."/>
            <person name="Serra M."/>
            <person name="Gomez A."/>
        </authorList>
    </citation>
    <scope>NUCLEOTIDE SEQUENCE [LARGE SCALE GENOMIC DNA]</scope>
    <source>
        <strain evidence="1">HYR1</strain>
    </source>
</reference>
<proteinExistence type="predicted"/>
<sequence>MYKKYKLEKINFFKGNYLTCHVKHILPIRELFFFTMSTINKIFLKNLRFLHNFTKNYTILNDKKQ</sequence>
<gene>
    <name evidence="1" type="ORF">BpHYR1_050351</name>
</gene>
<evidence type="ECO:0000313" key="1">
    <source>
        <dbReference type="EMBL" id="RNA23784.1"/>
    </source>
</evidence>
<comment type="caution">
    <text evidence="1">The sequence shown here is derived from an EMBL/GenBank/DDBJ whole genome shotgun (WGS) entry which is preliminary data.</text>
</comment>
<accession>A0A3M7RJX9</accession>
<dbReference type="AlphaFoldDB" id="A0A3M7RJX9"/>
<keyword evidence="2" id="KW-1185">Reference proteome</keyword>
<name>A0A3M7RJX9_BRAPC</name>
<evidence type="ECO:0000313" key="2">
    <source>
        <dbReference type="Proteomes" id="UP000276133"/>
    </source>
</evidence>
<organism evidence="1 2">
    <name type="scientific">Brachionus plicatilis</name>
    <name type="common">Marine rotifer</name>
    <name type="synonym">Brachionus muelleri</name>
    <dbReference type="NCBI Taxonomy" id="10195"/>
    <lineage>
        <taxon>Eukaryota</taxon>
        <taxon>Metazoa</taxon>
        <taxon>Spiralia</taxon>
        <taxon>Gnathifera</taxon>
        <taxon>Rotifera</taxon>
        <taxon>Eurotatoria</taxon>
        <taxon>Monogononta</taxon>
        <taxon>Pseudotrocha</taxon>
        <taxon>Ploima</taxon>
        <taxon>Brachionidae</taxon>
        <taxon>Brachionus</taxon>
    </lineage>
</organism>
<protein>
    <submittedName>
        <fullName evidence="1">Uncharacterized protein</fullName>
    </submittedName>
</protein>